<evidence type="ECO:0000259" key="1">
    <source>
        <dbReference type="Pfam" id="PF07075"/>
    </source>
</evidence>
<dbReference type="Pfam" id="PF20732">
    <property type="entry name" value="NamZ_C"/>
    <property type="match status" value="1"/>
</dbReference>
<dbReference type="Proteomes" id="UP000282985">
    <property type="component" value="Unassembled WGS sequence"/>
</dbReference>
<accession>A0A434AF27</accession>
<keyword evidence="4" id="KW-1185">Reference proteome</keyword>
<evidence type="ECO:0000313" key="3">
    <source>
        <dbReference type="EMBL" id="RUT72979.1"/>
    </source>
</evidence>
<evidence type="ECO:0000259" key="2">
    <source>
        <dbReference type="Pfam" id="PF20732"/>
    </source>
</evidence>
<gene>
    <name evidence="3" type="ORF">DLK05_15750</name>
</gene>
<protein>
    <submittedName>
        <fullName evidence="3">DUF1343 domain-containing protein</fullName>
    </submittedName>
</protein>
<dbReference type="RefSeq" id="WP_127344922.1">
    <property type="nucleotide sequence ID" value="NZ_RJJX01000033.1"/>
</dbReference>
<dbReference type="InterPro" id="IPR048503">
    <property type="entry name" value="NamZ_C"/>
</dbReference>
<dbReference type="InterPro" id="IPR008302">
    <property type="entry name" value="NamZ"/>
</dbReference>
<dbReference type="Gene3D" id="3.40.50.12170">
    <property type="entry name" value="Uncharacterised protein PF07075, DUF1343"/>
    <property type="match status" value="1"/>
</dbReference>
<dbReference type="Pfam" id="PF07075">
    <property type="entry name" value="NamZ_N"/>
    <property type="match status" value="1"/>
</dbReference>
<comment type="caution">
    <text evidence="3">The sequence shown here is derived from an EMBL/GenBank/DDBJ whole genome shotgun (WGS) entry which is preliminary data.</text>
</comment>
<dbReference type="OrthoDB" id="9801061at2"/>
<proteinExistence type="predicted"/>
<dbReference type="GO" id="GO:0033922">
    <property type="term" value="F:peptidoglycan beta-N-acetylmuramidase activity"/>
    <property type="evidence" value="ECO:0007669"/>
    <property type="project" value="InterPro"/>
</dbReference>
<organism evidence="3 4">
    <name type="scientific">Ancylomarina longa</name>
    <dbReference type="NCBI Taxonomy" id="2487017"/>
    <lineage>
        <taxon>Bacteria</taxon>
        <taxon>Pseudomonadati</taxon>
        <taxon>Bacteroidota</taxon>
        <taxon>Bacteroidia</taxon>
        <taxon>Marinilabiliales</taxon>
        <taxon>Marinifilaceae</taxon>
        <taxon>Ancylomarina</taxon>
    </lineage>
</organism>
<feature type="domain" description="Peptidoglycan beta-N-acetylmuramidase NamZ C-terminal" evidence="2">
    <location>
        <begin position="267"/>
        <end position="424"/>
    </location>
</feature>
<dbReference type="AlphaFoldDB" id="A0A434AF27"/>
<dbReference type="Gene3D" id="3.90.1150.140">
    <property type="match status" value="1"/>
</dbReference>
<dbReference type="EMBL" id="RJJX01000033">
    <property type="protein sequence ID" value="RUT72979.1"/>
    <property type="molecule type" value="Genomic_DNA"/>
</dbReference>
<dbReference type="PIRSF" id="PIRSF016719">
    <property type="entry name" value="UCP016719"/>
    <property type="match status" value="1"/>
</dbReference>
<sequence length="425" mass="48100">MHLTSTTIHYSNSIKIRLYSLFFICLLSTGSLFAQKVQTGVDVLQKTNFQYLQGKTIGLITNPTGVNHNLETTIDLLHHAKNVRLQVLFSPEHGIRGDHAAGEKVGTYTDKKTGLPVYSLYGKNKKPNAEMLKGLDALVYDIQDIGVRSYTYISTMGLTMEACAENNIEFIVLDRPDPIGGIKVEGDLVDADQVSFVSQFPIPYVYGLTCGELAKYLNEEGLLKNGKKCKLTVIKMEGWKRNMLFSETELPWVPTSPHIPNALSAVYYATSGILGELYTISIGVGYTQPFELFAADWINANDLSDNLNNLHLPGIRFRPVHYKPYYSVGKGTMLHGVQVHFTDVRRAPLSLIQFYVMQECHRLYPDRNPFKMCESSRLSMFDKVCGSKKIRARFSKNFLVQDIEELWTAPAKTFTEKSKKYWLYK</sequence>
<dbReference type="PANTHER" id="PTHR42915">
    <property type="entry name" value="HYPOTHETICAL 460 KDA PROTEIN IN FEUA-SIGW INTERGENIC REGION [PRECURSOR]"/>
    <property type="match status" value="1"/>
</dbReference>
<dbReference type="InterPro" id="IPR048502">
    <property type="entry name" value="NamZ_N"/>
</dbReference>
<reference evidence="3 4" key="1">
    <citation type="submission" date="2018-11" db="EMBL/GenBank/DDBJ databases">
        <title>Parancylomarina longa gen. nov., sp. nov., isolated from sediments of southern Okinawa.</title>
        <authorList>
            <person name="Fu T."/>
        </authorList>
    </citation>
    <scope>NUCLEOTIDE SEQUENCE [LARGE SCALE GENOMIC DNA]</scope>
    <source>
        <strain evidence="3 4">T3-2 S1-C</strain>
    </source>
</reference>
<name>A0A434AF27_9BACT</name>
<feature type="domain" description="Peptidoglycan beta-N-acetylmuramidase NamZ N-terminal" evidence="1">
    <location>
        <begin position="57"/>
        <end position="261"/>
    </location>
</feature>
<evidence type="ECO:0000313" key="4">
    <source>
        <dbReference type="Proteomes" id="UP000282985"/>
    </source>
</evidence>
<dbReference type="PANTHER" id="PTHR42915:SF1">
    <property type="entry name" value="PEPTIDOGLYCAN BETA-N-ACETYLMURAMIDASE NAMZ"/>
    <property type="match status" value="1"/>
</dbReference>